<protein>
    <recommendedName>
        <fullName evidence="3">Abortive phage infection protein</fullName>
    </recommendedName>
</protein>
<name>A0ABS9ME29_9FIRM</name>
<keyword evidence="2" id="KW-1185">Reference proteome</keyword>
<dbReference type="Proteomes" id="UP001200313">
    <property type="component" value="Unassembled WGS sequence"/>
</dbReference>
<evidence type="ECO:0000313" key="2">
    <source>
        <dbReference type="Proteomes" id="UP001200313"/>
    </source>
</evidence>
<dbReference type="RefSeq" id="WP_238075287.1">
    <property type="nucleotide sequence ID" value="NZ_JAKNJB010000058.1"/>
</dbReference>
<organism evidence="1 2">
    <name type="scientific">Intestinimonas massiliensis</name>
    <name type="common">ex Afouda et al. 2020</name>
    <dbReference type="NCBI Taxonomy" id="1673721"/>
    <lineage>
        <taxon>Bacteria</taxon>
        <taxon>Bacillati</taxon>
        <taxon>Bacillota</taxon>
        <taxon>Clostridia</taxon>
        <taxon>Eubacteriales</taxon>
        <taxon>Intestinimonas</taxon>
    </lineage>
</organism>
<reference evidence="1 2" key="1">
    <citation type="submission" date="2022-01" db="EMBL/GenBank/DDBJ databases">
        <title>Collection of gut derived symbiotic bacterial strains cultured from healthy donors.</title>
        <authorList>
            <person name="Lin H."/>
            <person name="Kohout C."/>
            <person name="Waligurski E."/>
            <person name="Pamer E.G."/>
        </authorList>
    </citation>
    <scope>NUCLEOTIDE SEQUENCE [LARGE SCALE GENOMIC DNA]</scope>
    <source>
        <strain evidence="1 2">DFI.3.7</strain>
    </source>
</reference>
<evidence type="ECO:0008006" key="3">
    <source>
        <dbReference type="Google" id="ProtNLM"/>
    </source>
</evidence>
<comment type="caution">
    <text evidence="1">The sequence shown here is derived from an EMBL/GenBank/DDBJ whole genome shotgun (WGS) entry which is preliminary data.</text>
</comment>
<dbReference type="EMBL" id="JAKNJB010000058">
    <property type="protein sequence ID" value="MCG4529068.1"/>
    <property type="molecule type" value="Genomic_DNA"/>
</dbReference>
<proteinExistence type="predicted"/>
<evidence type="ECO:0000313" key="1">
    <source>
        <dbReference type="EMBL" id="MCG4529068.1"/>
    </source>
</evidence>
<sequence length="197" mass="22345">MDFMAELAAIAQEHGGIIETKTAIAHGISKAMLYKLCREDKIHRIVQGQYILPDDMQDELLSISKRSNQIIFSHETALFLHGISDRTPFEHTITVPSDYTVSAAIKNECKIYYIKPELFDLGRTTLNTPAGNEVPVYDLERTICDMIRSRNKVGTETFLAALKLYAASPKKDLNKLHSYAKKMRVANVLRQYLEVLL</sequence>
<accession>A0ABS9ME29</accession>
<gene>
    <name evidence="1" type="ORF">L0P79_18710</name>
</gene>